<dbReference type="EMBL" id="JBBNAE010000010">
    <property type="protein sequence ID" value="KAK9090606.1"/>
    <property type="molecule type" value="Genomic_DNA"/>
</dbReference>
<reference evidence="2 3" key="1">
    <citation type="submission" date="2024-01" db="EMBL/GenBank/DDBJ databases">
        <title>Genome assemblies of Stephania.</title>
        <authorList>
            <person name="Yang L."/>
        </authorList>
    </citation>
    <scope>NUCLEOTIDE SEQUENCE [LARGE SCALE GENOMIC DNA]</scope>
    <source>
        <strain evidence="2">QJT</strain>
        <tissue evidence="2">Leaf</tissue>
    </source>
</reference>
<keyword evidence="3" id="KW-1185">Reference proteome</keyword>
<feature type="region of interest" description="Disordered" evidence="1">
    <location>
        <begin position="20"/>
        <end position="93"/>
    </location>
</feature>
<organism evidence="2 3">
    <name type="scientific">Stephania japonica</name>
    <dbReference type="NCBI Taxonomy" id="461633"/>
    <lineage>
        <taxon>Eukaryota</taxon>
        <taxon>Viridiplantae</taxon>
        <taxon>Streptophyta</taxon>
        <taxon>Embryophyta</taxon>
        <taxon>Tracheophyta</taxon>
        <taxon>Spermatophyta</taxon>
        <taxon>Magnoliopsida</taxon>
        <taxon>Ranunculales</taxon>
        <taxon>Menispermaceae</taxon>
        <taxon>Menispermoideae</taxon>
        <taxon>Cissampelideae</taxon>
        <taxon>Stephania</taxon>
    </lineage>
</organism>
<feature type="compositionally biased region" description="Basic residues" evidence="1">
    <location>
        <begin position="82"/>
        <end position="93"/>
    </location>
</feature>
<comment type="caution">
    <text evidence="2">The sequence shown here is derived from an EMBL/GenBank/DDBJ whole genome shotgun (WGS) entry which is preliminary data.</text>
</comment>
<sequence length="93" mass="10666">MIFENHYSFITTIAIGLFKNNRGKKKSHSISPLKPLRSSRWGRKPVSNRGDALTKGKQPNKGQANYTKTTKTKTNRTSQIAHRVRLKHKRPKP</sequence>
<dbReference type="Proteomes" id="UP001417504">
    <property type="component" value="Unassembled WGS sequence"/>
</dbReference>
<evidence type="ECO:0000313" key="3">
    <source>
        <dbReference type="Proteomes" id="UP001417504"/>
    </source>
</evidence>
<evidence type="ECO:0000256" key="1">
    <source>
        <dbReference type="SAM" id="MobiDB-lite"/>
    </source>
</evidence>
<gene>
    <name evidence="2" type="ORF">Sjap_023783</name>
</gene>
<proteinExistence type="predicted"/>
<evidence type="ECO:0000313" key="2">
    <source>
        <dbReference type="EMBL" id="KAK9090606.1"/>
    </source>
</evidence>
<dbReference type="AlphaFoldDB" id="A0AAP0EC87"/>
<name>A0AAP0EC87_9MAGN</name>
<protein>
    <submittedName>
        <fullName evidence="2">Uncharacterized protein</fullName>
    </submittedName>
</protein>
<accession>A0AAP0EC87</accession>